<protein>
    <recommendedName>
        <fullName evidence="4">Rubrerythrin</fullName>
    </recommendedName>
</protein>
<accession>A0A1H3H1M6</accession>
<dbReference type="InterPro" id="IPR009078">
    <property type="entry name" value="Ferritin-like_SF"/>
</dbReference>
<dbReference type="OrthoDB" id="2861296at2"/>
<dbReference type="AlphaFoldDB" id="A0A1H3H1M6"/>
<evidence type="ECO:0000313" key="3">
    <source>
        <dbReference type="Proteomes" id="UP000198935"/>
    </source>
</evidence>
<evidence type="ECO:0000313" key="2">
    <source>
        <dbReference type="EMBL" id="SDY08549.1"/>
    </source>
</evidence>
<dbReference type="Proteomes" id="UP000198935">
    <property type="component" value="Unassembled WGS sequence"/>
</dbReference>
<feature type="compositionally biased region" description="Polar residues" evidence="1">
    <location>
        <begin position="9"/>
        <end position="19"/>
    </location>
</feature>
<feature type="region of interest" description="Disordered" evidence="1">
    <location>
        <begin position="1"/>
        <end position="23"/>
    </location>
</feature>
<dbReference type="SUPFAM" id="SSF47240">
    <property type="entry name" value="Ferritin-like"/>
    <property type="match status" value="1"/>
</dbReference>
<sequence>MSRGKNAKAKQSTWQGNQQHDAEPESLQIIRDFVSRESTDELLFDYLKVLAIKEDKNGEAAALLDRMIQEKRGQFRTLKSLYAQLTGRPPEVDAPFFKTPKSLEQGIADIFIRESENIRKFVRLWTQIPPVFAPYIYPMIIQEQTHLTILNYLLLKLQQK</sequence>
<gene>
    <name evidence="2" type="ORF">SAMN05421736_101327</name>
</gene>
<dbReference type="STRING" id="1503961.SAMN05421736_101327"/>
<keyword evidence="3" id="KW-1185">Reference proteome</keyword>
<reference evidence="3" key="1">
    <citation type="submission" date="2016-10" db="EMBL/GenBank/DDBJ databases">
        <authorList>
            <person name="Varghese N."/>
            <person name="Submissions S."/>
        </authorList>
    </citation>
    <scope>NUCLEOTIDE SEQUENCE [LARGE SCALE GENOMIC DNA]</scope>
    <source>
        <strain evidence="3">SP</strain>
    </source>
</reference>
<organism evidence="2 3">
    <name type="scientific">Evansella caseinilytica</name>
    <dbReference type="NCBI Taxonomy" id="1503961"/>
    <lineage>
        <taxon>Bacteria</taxon>
        <taxon>Bacillati</taxon>
        <taxon>Bacillota</taxon>
        <taxon>Bacilli</taxon>
        <taxon>Bacillales</taxon>
        <taxon>Bacillaceae</taxon>
        <taxon>Evansella</taxon>
    </lineage>
</organism>
<evidence type="ECO:0008006" key="4">
    <source>
        <dbReference type="Google" id="ProtNLM"/>
    </source>
</evidence>
<proteinExistence type="predicted"/>
<name>A0A1H3H1M6_9BACI</name>
<dbReference type="EMBL" id="FNPI01000001">
    <property type="protein sequence ID" value="SDY08549.1"/>
    <property type="molecule type" value="Genomic_DNA"/>
</dbReference>
<evidence type="ECO:0000256" key="1">
    <source>
        <dbReference type="SAM" id="MobiDB-lite"/>
    </source>
</evidence>